<evidence type="ECO:0000313" key="9">
    <source>
        <dbReference type="Proteomes" id="UP000278632"/>
    </source>
</evidence>
<dbReference type="Proteomes" id="UP000278632">
    <property type="component" value="Unassembled WGS sequence"/>
</dbReference>
<sequence length="297" mass="31950">MTFEPIWGSIIAWYLFLAGLGGGAFVTSAFLGWRHPEAVNMRKIGHIVAPVAVIIGLVLLMFDAEGGLHNPLRFALLLTNFGSVMTWGVVFLAGFTVLALVALLLDILKKHVPVWLDIAGTVFGVAVAMYTGALLGVCKTFPLWNNALLPILFLVSALSAGAASVLLISIVKHADEFNRVGVLKKFHFCLPIIELVLVAALLFITSSNSVAGWNSVVSLVSGGYAALFWFGLVLIGLVIPTALETWLLFFSPKEFEESRKAHWISFGSDAGVLVGGFLLRYLIVVAALPVTMVVPML</sequence>
<feature type="transmembrane region" description="Helical" evidence="7">
    <location>
        <begin position="44"/>
        <end position="64"/>
    </location>
</feature>
<dbReference type="InterPro" id="IPR052049">
    <property type="entry name" value="Electron_transfer_protein"/>
</dbReference>
<comment type="similarity">
    <text evidence="2">Belongs to the NrfD family.</text>
</comment>
<keyword evidence="6 7" id="KW-0472">Membrane</keyword>
<dbReference type="RefSeq" id="WP_123192665.1">
    <property type="nucleotide sequence ID" value="NZ_QICD01000022.1"/>
</dbReference>
<keyword evidence="3" id="KW-1003">Cell membrane</keyword>
<evidence type="ECO:0000256" key="1">
    <source>
        <dbReference type="ARBA" id="ARBA00004651"/>
    </source>
</evidence>
<evidence type="ECO:0000256" key="4">
    <source>
        <dbReference type="ARBA" id="ARBA00022692"/>
    </source>
</evidence>
<keyword evidence="9" id="KW-1185">Reference proteome</keyword>
<evidence type="ECO:0000313" key="8">
    <source>
        <dbReference type="EMBL" id="RNL41294.1"/>
    </source>
</evidence>
<dbReference type="Gene3D" id="1.20.1630.10">
    <property type="entry name" value="Formate dehydrogenase/DMSO reductase domain"/>
    <property type="match status" value="1"/>
</dbReference>
<gene>
    <name evidence="8" type="ORF">DMP08_09545</name>
</gene>
<feature type="transmembrane region" description="Helical" evidence="7">
    <location>
        <begin position="226"/>
        <end position="249"/>
    </location>
</feature>
<feature type="transmembrane region" description="Helical" evidence="7">
    <location>
        <begin position="84"/>
        <end position="107"/>
    </location>
</feature>
<evidence type="ECO:0000256" key="2">
    <source>
        <dbReference type="ARBA" id="ARBA00008929"/>
    </source>
</evidence>
<feature type="transmembrane region" description="Helical" evidence="7">
    <location>
        <begin position="6"/>
        <end position="32"/>
    </location>
</feature>
<evidence type="ECO:0000256" key="7">
    <source>
        <dbReference type="SAM" id="Phobius"/>
    </source>
</evidence>
<evidence type="ECO:0000256" key="3">
    <source>
        <dbReference type="ARBA" id="ARBA00022475"/>
    </source>
</evidence>
<keyword evidence="5 7" id="KW-1133">Transmembrane helix</keyword>
<dbReference type="OrthoDB" id="9778963at2"/>
<dbReference type="GO" id="GO:0005886">
    <property type="term" value="C:plasma membrane"/>
    <property type="evidence" value="ECO:0007669"/>
    <property type="project" value="UniProtKB-SubCell"/>
</dbReference>
<reference evidence="9" key="1">
    <citation type="submission" date="2018-05" db="EMBL/GenBank/DDBJ databases">
        <title>Genome Sequencing of selected type strains of the family Eggerthellaceae.</title>
        <authorList>
            <person name="Danylec N."/>
            <person name="Stoll D.A."/>
            <person name="Doetsch A."/>
            <person name="Huch M."/>
        </authorList>
    </citation>
    <scope>NUCLEOTIDE SEQUENCE [LARGE SCALE GENOMIC DNA]</scope>
    <source>
        <strain evidence="9">DSM 16106</strain>
    </source>
</reference>
<feature type="transmembrane region" description="Helical" evidence="7">
    <location>
        <begin position="147"/>
        <end position="168"/>
    </location>
</feature>
<dbReference type="EMBL" id="QICD01000022">
    <property type="protein sequence ID" value="RNL41294.1"/>
    <property type="molecule type" value="Genomic_DNA"/>
</dbReference>
<name>A0A3N0B387_9ACTN</name>
<protein>
    <submittedName>
        <fullName evidence="8">Polysulfide reductase</fullName>
    </submittedName>
</protein>
<feature type="transmembrane region" description="Helical" evidence="7">
    <location>
        <begin position="270"/>
        <end position="294"/>
    </location>
</feature>
<evidence type="ECO:0000256" key="6">
    <source>
        <dbReference type="ARBA" id="ARBA00023136"/>
    </source>
</evidence>
<comment type="caution">
    <text evidence="8">The sequence shown here is derived from an EMBL/GenBank/DDBJ whole genome shotgun (WGS) entry which is preliminary data.</text>
</comment>
<accession>A0A3N0B387</accession>
<dbReference type="PANTHER" id="PTHR34856:SF2">
    <property type="entry name" value="PROTEIN NRFD"/>
    <property type="match status" value="1"/>
</dbReference>
<feature type="transmembrane region" description="Helical" evidence="7">
    <location>
        <begin position="188"/>
        <end position="206"/>
    </location>
</feature>
<comment type="subcellular location">
    <subcellularLocation>
        <location evidence="1">Cell membrane</location>
        <topology evidence="1">Multi-pass membrane protein</topology>
    </subcellularLocation>
</comment>
<evidence type="ECO:0000256" key="5">
    <source>
        <dbReference type="ARBA" id="ARBA00022989"/>
    </source>
</evidence>
<proteinExistence type="inferred from homology"/>
<dbReference type="AlphaFoldDB" id="A0A3N0B387"/>
<dbReference type="Pfam" id="PF03916">
    <property type="entry name" value="NrfD"/>
    <property type="match status" value="1"/>
</dbReference>
<organism evidence="8 9">
    <name type="scientific">Paraeggerthella hongkongensis</name>
    <dbReference type="NCBI Taxonomy" id="230658"/>
    <lineage>
        <taxon>Bacteria</taxon>
        <taxon>Bacillati</taxon>
        <taxon>Actinomycetota</taxon>
        <taxon>Coriobacteriia</taxon>
        <taxon>Eggerthellales</taxon>
        <taxon>Eggerthellaceae</taxon>
        <taxon>Paraeggerthella</taxon>
    </lineage>
</organism>
<dbReference type="InterPro" id="IPR005614">
    <property type="entry name" value="NrfD-like"/>
</dbReference>
<feature type="transmembrane region" description="Helical" evidence="7">
    <location>
        <begin position="114"/>
        <end position="135"/>
    </location>
</feature>
<dbReference type="PANTHER" id="PTHR34856">
    <property type="entry name" value="PROTEIN NRFD"/>
    <property type="match status" value="1"/>
</dbReference>
<keyword evidence="4 7" id="KW-0812">Transmembrane</keyword>